<proteinExistence type="predicted"/>
<organism evidence="1 2">
    <name type="scientific">Caerostris extrusa</name>
    <name type="common">Bark spider</name>
    <name type="synonym">Caerostris bankana</name>
    <dbReference type="NCBI Taxonomy" id="172846"/>
    <lineage>
        <taxon>Eukaryota</taxon>
        <taxon>Metazoa</taxon>
        <taxon>Ecdysozoa</taxon>
        <taxon>Arthropoda</taxon>
        <taxon>Chelicerata</taxon>
        <taxon>Arachnida</taxon>
        <taxon>Araneae</taxon>
        <taxon>Araneomorphae</taxon>
        <taxon>Entelegynae</taxon>
        <taxon>Araneoidea</taxon>
        <taxon>Araneidae</taxon>
        <taxon>Caerostris</taxon>
    </lineage>
</organism>
<dbReference type="Proteomes" id="UP001054945">
    <property type="component" value="Unassembled WGS sequence"/>
</dbReference>
<sequence length="92" mass="10840">MRNSLEEIFQPKNLHTKFCPPLIQTINHIIYRNFGPNNSTSIVKEKKESRKAFQTKDNMSKPINIPLIKSRTTKKVEQQNIYLQILISLPFR</sequence>
<keyword evidence="2" id="KW-1185">Reference proteome</keyword>
<dbReference type="EMBL" id="BPLR01019819">
    <property type="protein sequence ID" value="GIX72109.1"/>
    <property type="molecule type" value="Genomic_DNA"/>
</dbReference>
<dbReference type="AlphaFoldDB" id="A0AAV4MJI4"/>
<gene>
    <name evidence="1" type="ORF">CEXT_90601</name>
</gene>
<accession>A0AAV4MJI4</accession>
<evidence type="ECO:0000313" key="1">
    <source>
        <dbReference type="EMBL" id="GIX72109.1"/>
    </source>
</evidence>
<protein>
    <submittedName>
        <fullName evidence="1">Uncharacterized protein</fullName>
    </submittedName>
</protein>
<reference evidence="1 2" key="1">
    <citation type="submission" date="2021-06" db="EMBL/GenBank/DDBJ databases">
        <title>Caerostris extrusa draft genome.</title>
        <authorList>
            <person name="Kono N."/>
            <person name="Arakawa K."/>
        </authorList>
    </citation>
    <scope>NUCLEOTIDE SEQUENCE [LARGE SCALE GENOMIC DNA]</scope>
</reference>
<evidence type="ECO:0000313" key="2">
    <source>
        <dbReference type="Proteomes" id="UP001054945"/>
    </source>
</evidence>
<comment type="caution">
    <text evidence="1">The sequence shown here is derived from an EMBL/GenBank/DDBJ whole genome shotgun (WGS) entry which is preliminary data.</text>
</comment>
<name>A0AAV4MJI4_CAEEX</name>